<feature type="non-terminal residue" evidence="2">
    <location>
        <position position="1"/>
    </location>
</feature>
<accession>A0A367M1K8</accession>
<evidence type="ECO:0000313" key="2">
    <source>
        <dbReference type="EMBL" id="RCI71366.1"/>
    </source>
</evidence>
<sequence>LYSQGADGQPGGKGLDADVGYAPTR</sequence>
<proteinExistence type="predicted"/>
<reference evidence="2 3" key="1">
    <citation type="submission" date="2018-07" db="EMBL/GenBank/DDBJ databases">
        <title>Mechanisms of high-level aminoglycoside resistance among Gram-negative pathogens in Brazil.</title>
        <authorList>
            <person name="Ballaben A.S."/>
            <person name="Darini A.L.C."/>
            <person name="Doi Y."/>
        </authorList>
    </citation>
    <scope>NUCLEOTIDE SEQUENCE [LARGE SCALE GENOMIC DNA]</scope>
    <source>
        <strain evidence="2 3">B2-305</strain>
    </source>
</reference>
<dbReference type="EMBL" id="QORE01001451">
    <property type="protein sequence ID" value="RCI71366.1"/>
    <property type="molecule type" value="Genomic_DNA"/>
</dbReference>
<organism evidence="2 3">
    <name type="scientific">Pseudomonas aeruginosa</name>
    <dbReference type="NCBI Taxonomy" id="287"/>
    <lineage>
        <taxon>Bacteria</taxon>
        <taxon>Pseudomonadati</taxon>
        <taxon>Pseudomonadota</taxon>
        <taxon>Gammaproteobacteria</taxon>
        <taxon>Pseudomonadales</taxon>
        <taxon>Pseudomonadaceae</taxon>
        <taxon>Pseudomonas</taxon>
    </lineage>
</organism>
<protein>
    <submittedName>
        <fullName evidence="2">Type II secretion system protein GspG</fullName>
    </submittedName>
</protein>
<comment type="caution">
    <text evidence="2">The sequence shown here is derived from an EMBL/GenBank/DDBJ whole genome shotgun (WGS) entry which is preliminary data.</text>
</comment>
<feature type="region of interest" description="Disordered" evidence="1">
    <location>
        <begin position="1"/>
        <end position="25"/>
    </location>
</feature>
<dbReference type="AlphaFoldDB" id="A0A367M1K8"/>
<evidence type="ECO:0000256" key="1">
    <source>
        <dbReference type="SAM" id="MobiDB-lite"/>
    </source>
</evidence>
<gene>
    <name evidence="2" type="ORF">DT376_29525</name>
</gene>
<name>A0A367M1K8_PSEAI</name>
<dbReference type="Proteomes" id="UP000253594">
    <property type="component" value="Unassembled WGS sequence"/>
</dbReference>
<evidence type="ECO:0000313" key="3">
    <source>
        <dbReference type="Proteomes" id="UP000253594"/>
    </source>
</evidence>